<dbReference type="AlphaFoldDB" id="A0A1Y5HVK9"/>
<protein>
    <recommendedName>
        <fullName evidence="5">HTH lysR-type domain-containing protein</fullName>
    </recommendedName>
</protein>
<dbReference type="Gene3D" id="1.10.10.10">
    <property type="entry name" value="Winged helix-like DNA-binding domain superfamily/Winged helix DNA-binding domain"/>
    <property type="match status" value="1"/>
</dbReference>
<dbReference type="GO" id="GO:0000976">
    <property type="term" value="F:transcription cis-regulatory region binding"/>
    <property type="evidence" value="ECO:0007669"/>
    <property type="project" value="TreeGrafter"/>
</dbReference>
<organism evidence="6 7">
    <name type="scientific">Oleispira antarctica</name>
    <dbReference type="NCBI Taxonomy" id="188908"/>
    <lineage>
        <taxon>Bacteria</taxon>
        <taxon>Pseudomonadati</taxon>
        <taxon>Pseudomonadota</taxon>
        <taxon>Gammaproteobacteria</taxon>
        <taxon>Oceanospirillales</taxon>
        <taxon>Oceanospirillaceae</taxon>
        <taxon>Oleispira</taxon>
    </lineage>
</organism>
<dbReference type="PANTHER" id="PTHR30126:SF88">
    <property type="entry name" value="TRANSCRIPTIONAL REGULATOR-RELATED"/>
    <property type="match status" value="1"/>
</dbReference>
<dbReference type="InterPro" id="IPR005119">
    <property type="entry name" value="LysR_subst-bd"/>
</dbReference>
<evidence type="ECO:0000256" key="1">
    <source>
        <dbReference type="ARBA" id="ARBA00009437"/>
    </source>
</evidence>
<evidence type="ECO:0000256" key="4">
    <source>
        <dbReference type="ARBA" id="ARBA00023163"/>
    </source>
</evidence>
<evidence type="ECO:0000256" key="3">
    <source>
        <dbReference type="ARBA" id="ARBA00023125"/>
    </source>
</evidence>
<gene>
    <name evidence="6" type="ORF">A9R00_02555</name>
</gene>
<dbReference type="SUPFAM" id="SSF46785">
    <property type="entry name" value="Winged helix' DNA-binding domain"/>
    <property type="match status" value="1"/>
</dbReference>
<dbReference type="PANTHER" id="PTHR30126">
    <property type="entry name" value="HTH-TYPE TRANSCRIPTIONAL REGULATOR"/>
    <property type="match status" value="1"/>
</dbReference>
<dbReference type="PROSITE" id="PS50931">
    <property type="entry name" value="HTH_LYSR"/>
    <property type="match status" value="1"/>
</dbReference>
<dbReference type="InterPro" id="IPR036390">
    <property type="entry name" value="WH_DNA-bd_sf"/>
</dbReference>
<dbReference type="Proteomes" id="UP000227088">
    <property type="component" value="Unassembled WGS sequence"/>
</dbReference>
<name>A0A1Y5HVK9_OLEAN</name>
<evidence type="ECO:0000313" key="6">
    <source>
        <dbReference type="EMBL" id="OUS41120.1"/>
    </source>
</evidence>
<dbReference type="Pfam" id="PF03466">
    <property type="entry name" value="LysR_substrate"/>
    <property type="match status" value="1"/>
</dbReference>
<sequence length="314" mass="34457">MSTANLSPINAAKTSVPKVSLEQWSMFITVVEAGSFQAAADKLLKSQSSISYAMQKMQQGLGVNVFEHKGRRAELTAAGQLMLQRAKDLIHAASAAEKVAFEFSAGWEPQIGIVVNDMFPEYILHTALKEFGEQCPQTRLEIYVEVLSGVDDKLRSGEAQIAINHMIPSGMVGEPIIETEFVRVAHPDHPLHHIGRAIFHSDMKLHRQIVIRDSGSYRRENRGFLGSDQRWTVPNMREAFELLKLGFGSGVLARSIAQPAIDAGELKELDIDGGGRMSSNMNLIFADKANTGPAALLLAKLLKQAAKQTSLPRQ</sequence>
<dbReference type="GO" id="GO:0003700">
    <property type="term" value="F:DNA-binding transcription factor activity"/>
    <property type="evidence" value="ECO:0007669"/>
    <property type="project" value="InterPro"/>
</dbReference>
<keyword evidence="4" id="KW-0804">Transcription</keyword>
<feature type="domain" description="HTH lysR-type" evidence="5">
    <location>
        <begin position="19"/>
        <end position="76"/>
    </location>
</feature>
<dbReference type="Pfam" id="PF00126">
    <property type="entry name" value="HTH_1"/>
    <property type="match status" value="1"/>
</dbReference>
<comment type="caution">
    <text evidence="6">The sequence shown here is derived from an EMBL/GenBank/DDBJ whole genome shotgun (WGS) entry which is preliminary data.</text>
</comment>
<keyword evidence="3" id="KW-0238">DNA-binding</keyword>
<accession>A0A1Y5HVK9</accession>
<evidence type="ECO:0000259" key="5">
    <source>
        <dbReference type="PROSITE" id="PS50931"/>
    </source>
</evidence>
<dbReference type="EMBL" id="MABE01000146">
    <property type="protein sequence ID" value="OUS41120.1"/>
    <property type="molecule type" value="Genomic_DNA"/>
</dbReference>
<dbReference type="Gene3D" id="3.40.190.290">
    <property type="match status" value="1"/>
</dbReference>
<dbReference type="InterPro" id="IPR000847">
    <property type="entry name" value="LysR_HTH_N"/>
</dbReference>
<proteinExistence type="inferred from homology"/>
<dbReference type="InterPro" id="IPR036388">
    <property type="entry name" value="WH-like_DNA-bd_sf"/>
</dbReference>
<reference evidence="7" key="1">
    <citation type="journal article" date="2017" name="Proc. Natl. Acad. Sci. U.S.A.">
        <title>Simulation of Deepwater Horizon oil plume reveals substrate specialization within a complex community of hydrocarbon degraders.</title>
        <authorList>
            <person name="Hu P."/>
            <person name="Dubinsky E.A."/>
            <person name="Probst A.J."/>
            <person name="Wang J."/>
            <person name="Sieber C.M.K."/>
            <person name="Tom L.M."/>
            <person name="Gardinali P."/>
            <person name="Banfield J.F."/>
            <person name="Atlas R.M."/>
            <person name="Andersen G.L."/>
        </authorList>
    </citation>
    <scope>NUCLEOTIDE SEQUENCE [LARGE SCALE GENOMIC DNA]</scope>
</reference>
<dbReference type="SUPFAM" id="SSF53850">
    <property type="entry name" value="Periplasmic binding protein-like II"/>
    <property type="match status" value="1"/>
</dbReference>
<keyword evidence="2" id="KW-0805">Transcription regulation</keyword>
<evidence type="ECO:0000313" key="7">
    <source>
        <dbReference type="Proteomes" id="UP000227088"/>
    </source>
</evidence>
<evidence type="ECO:0000256" key="2">
    <source>
        <dbReference type="ARBA" id="ARBA00023015"/>
    </source>
</evidence>
<comment type="similarity">
    <text evidence="1">Belongs to the LysR transcriptional regulatory family.</text>
</comment>